<accession>A0A853C8K1</accession>
<organism evidence="2 3">
    <name type="scientific">Petropleomorpha daqingensis</name>
    <dbReference type="NCBI Taxonomy" id="2026353"/>
    <lineage>
        <taxon>Bacteria</taxon>
        <taxon>Bacillati</taxon>
        <taxon>Actinomycetota</taxon>
        <taxon>Actinomycetes</taxon>
        <taxon>Geodermatophilales</taxon>
        <taxon>Geodermatophilaceae</taxon>
        <taxon>Petropleomorpha</taxon>
    </lineage>
</organism>
<feature type="region of interest" description="Disordered" evidence="1">
    <location>
        <begin position="1"/>
        <end position="25"/>
    </location>
</feature>
<evidence type="ECO:0000256" key="1">
    <source>
        <dbReference type="SAM" id="MobiDB-lite"/>
    </source>
</evidence>
<dbReference type="RefSeq" id="WP_179714690.1">
    <property type="nucleotide sequence ID" value="NZ_JACBZT010000001.1"/>
</dbReference>
<reference evidence="2 3" key="1">
    <citation type="submission" date="2020-07" db="EMBL/GenBank/DDBJ databases">
        <title>Sequencing the genomes of 1000 actinobacteria strains.</title>
        <authorList>
            <person name="Klenk H.-P."/>
        </authorList>
    </citation>
    <scope>NUCLEOTIDE SEQUENCE [LARGE SCALE GENOMIC DNA]</scope>
    <source>
        <strain evidence="2 3">DSM 104001</strain>
    </source>
</reference>
<comment type="caution">
    <text evidence="2">The sequence shown here is derived from an EMBL/GenBank/DDBJ whole genome shotgun (WGS) entry which is preliminary data.</text>
</comment>
<evidence type="ECO:0000313" key="3">
    <source>
        <dbReference type="Proteomes" id="UP000541969"/>
    </source>
</evidence>
<name>A0A853C8K1_9ACTN</name>
<sequence length="54" mass="6327">MPYEMRDNSVQEPEQAISDNEVPEVEPAKLYDDAMSRLESITKEWTEVVQSVRR</sequence>
<protein>
    <submittedName>
        <fullName evidence="2">Uncharacterized protein</fullName>
    </submittedName>
</protein>
<proteinExistence type="predicted"/>
<dbReference type="EMBL" id="JACBZT010000001">
    <property type="protein sequence ID" value="NYJ03904.1"/>
    <property type="molecule type" value="Genomic_DNA"/>
</dbReference>
<keyword evidence="3" id="KW-1185">Reference proteome</keyword>
<gene>
    <name evidence="2" type="ORF">GGQ55_000182</name>
</gene>
<evidence type="ECO:0000313" key="2">
    <source>
        <dbReference type="EMBL" id="NYJ03904.1"/>
    </source>
</evidence>
<dbReference type="AlphaFoldDB" id="A0A853C8K1"/>
<dbReference type="Proteomes" id="UP000541969">
    <property type="component" value="Unassembled WGS sequence"/>
</dbReference>